<dbReference type="OrthoDB" id="65842at2"/>
<dbReference type="AlphaFoldDB" id="A0A1V9GAF8"/>
<evidence type="ECO:0000313" key="1">
    <source>
        <dbReference type="EMBL" id="OQP67438.1"/>
    </source>
</evidence>
<dbReference type="RefSeq" id="WP_081145135.1">
    <property type="nucleotide sequence ID" value="NZ_LVYD01000001.1"/>
</dbReference>
<dbReference type="Pfam" id="PF14124">
    <property type="entry name" value="DUF4291"/>
    <property type="match status" value="1"/>
</dbReference>
<evidence type="ECO:0008006" key="3">
    <source>
        <dbReference type="Google" id="ProtNLM"/>
    </source>
</evidence>
<comment type="caution">
    <text evidence="1">The sequence shown here is derived from an EMBL/GenBank/DDBJ whole genome shotgun (WGS) entry which is preliminary data.</text>
</comment>
<dbReference type="PANTHER" id="PTHR38567:SF1">
    <property type="entry name" value="DUF4291 DOMAIN-CONTAINING PROTEIN"/>
    <property type="match status" value="1"/>
</dbReference>
<protein>
    <recommendedName>
        <fullName evidence="3">DUF4291 domain-containing protein</fullName>
    </recommendedName>
</protein>
<dbReference type="EMBL" id="LVYD01000001">
    <property type="protein sequence ID" value="OQP67438.1"/>
    <property type="molecule type" value="Genomic_DNA"/>
</dbReference>
<reference evidence="1 2" key="1">
    <citation type="submission" date="2016-03" db="EMBL/GenBank/DDBJ databases">
        <title>Niastella vici sp. nov., isolated from farmland soil.</title>
        <authorList>
            <person name="Chen L."/>
            <person name="Wang D."/>
            <person name="Yang S."/>
            <person name="Wang G."/>
        </authorList>
    </citation>
    <scope>NUCLEOTIDE SEQUENCE [LARGE SCALE GENOMIC DNA]</scope>
    <source>
        <strain evidence="1 2">DJ57</strain>
    </source>
</reference>
<dbReference type="PANTHER" id="PTHR38567">
    <property type="entry name" value="DUF4291 DOMAIN-CONTAINING PROTEIN"/>
    <property type="match status" value="1"/>
</dbReference>
<evidence type="ECO:0000313" key="2">
    <source>
        <dbReference type="Proteomes" id="UP000192796"/>
    </source>
</evidence>
<dbReference type="Proteomes" id="UP000192796">
    <property type="component" value="Unassembled WGS sequence"/>
</dbReference>
<organism evidence="1 2">
    <name type="scientific">Niastella vici</name>
    <dbReference type="NCBI Taxonomy" id="1703345"/>
    <lineage>
        <taxon>Bacteria</taxon>
        <taxon>Pseudomonadati</taxon>
        <taxon>Bacteroidota</taxon>
        <taxon>Chitinophagia</taxon>
        <taxon>Chitinophagales</taxon>
        <taxon>Chitinophagaceae</taxon>
        <taxon>Niastella</taxon>
    </lineage>
</organism>
<name>A0A1V9GAF8_9BACT</name>
<dbReference type="InterPro" id="IPR025633">
    <property type="entry name" value="DUF4291"/>
</dbReference>
<sequence length="202" mass="23452">MSKRIIRAQYDDNTITVYQAYNNAIAQPAVEHKKFISPPFKIDRMTWIKPSFLWMMYRSGWATKENQECILAIKIKREGLAWALENSCLAHYDHTRHSSNKEWQNALKRSPVRIQWDPEKDIFLQPLPYRSIQIGLWGIAVEKYVSEWIADIEDITAQCKHIYQLIKNGQTDLAKDLLPVENYYPLANSIAEKIDATAGPGQ</sequence>
<dbReference type="STRING" id="1703345.A3860_00305"/>
<proteinExistence type="predicted"/>
<accession>A0A1V9GAF8</accession>
<keyword evidence="2" id="KW-1185">Reference proteome</keyword>
<gene>
    <name evidence="1" type="ORF">A3860_00305</name>
</gene>